<accession>A0A094JES9</accession>
<gene>
    <name evidence="11" type="ORF">HR45_07685</name>
</gene>
<evidence type="ECO:0000256" key="5">
    <source>
        <dbReference type="ARBA" id="ARBA00023244"/>
    </source>
</evidence>
<evidence type="ECO:0000313" key="11">
    <source>
        <dbReference type="EMBL" id="KFZ37732.1"/>
    </source>
</evidence>
<evidence type="ECO:0000256" key="3">
    <source>
        <dbReference type="ARBA" id="ARBA00013109"/>
    </source>
</evidence>
<reference evidence="11 12" key="1">
    <citation type="submission" date="2014-06" db="EMBL/GenBank/DDBJ databases">
        <title>Shewanella sp. YQH10.</title>
        <authorList>
            <person name="Liu Y."/>
            <person name="Zeng R."/>
        </authorList>
    </citation>
    <scope>NUCLEOTIDE SEQUENCE [LARGE SCALE GENOMIC DNA]</scope>
    <source>
        <strain evidence="11 12">YQH10</strain>
    </source>
</reference>
<organism evidence="11 12">
    <name type="scientific">Shewanella mangrovi</name>
    <dbReference type="NCBI Taxonomy" id="1515746"/>
    <lineage>
        <taxon>Bacteria</taxon>
        <taxon>Pseudomonadati</taxon>
        <taxon>Pseudomonadota</taxon>
        <taxon>Gammaproteobacteria</taxon>
        <taxon>Alteromonadales</taxon>
        <taxon>Shewanellaceae</taxon>
        <taxon>Shewanella</taxon>
    </lineage>
</organism>
<evidence type="ECO:0000259" key="10">
    <source>
        <dbReference type="Pfam" id="PF02602"/>
    </source>
</evidence>
<dbReference type="GO" id="GO:0004852">
    <property type="term" value="F:uroporphyrinogen-III synthase activity"/>
    <property type="evidence" value="ECO:0007669"/>
    <property type="project" value="UniProtKB-UniRule"/>
</dbReference>
<comment type="similarity">
    <text evidence="2 9">Belongs to the uroporphyrinogen-III synthase family.</text>
</comment>
<dbReference type="RefSeq" id="WP_037441510.1">
    <property type="nucleotide sequence ID" value="NZ_JPEO01000004.1"/>
</dbReference>
<dbReference type="PANTHER" id="PTHR38042:SF1">
    <property type="entry name" value="UROPORPHYRINOGEN-III SYNTHASE, CHLOROPLASTIC"/>
    <property type="match status" value="1"/>
</dbReference>
<dbReference type="EC" id="4.2.1.75" evidence="3 9"/>
<evidence type="ECO:0000256" key="8">
    <source>
        <dbReference type="ARBA" id="ARBA00048617"/>
    </source>
</evidence>
<evidence type="ECO:0000256" key="9">
    <source>
        <dbReference type="RuleBase" id="RU366031"/>
    </source>
</evidence>
<dbReference type="GO" id="GO:0006780">
    <property type="term" value="P:uroporphyrinogen III biosynthetic process"/>
    <property type="evidence" value="ECO:0007669"/>
    <property type="project" value="UniProtKB-UniRule"/>
</dbReference>
<comment type="pathway">
    <text evidence="1 9">Porphyrin-containing compound metabolism; protoporphyrin-IX biosynthesis; coproporphyrinogen-III from 5-aminolevulinate: step 3/4.</text>
</comment>
<dbReference type="Pfam" id="PF02602">
    <property type="entry name" value="HEM4"/>
    <property type="match status" value="1"/>
</dbReference>
<dbReference type="CDD" id="cd06578">
    <property type="entry name" value="HemD"/>
    <property type="match status" value="1"/>
</dbReference>
<evidence type="ECO:0000256" key="2">
    <source>
        <dbReference type="ARBA" id="ARBA00008133"/>
    </source>
</evidence>
<keyword evidence="5 9" id="KW-0627">Porphyrin biosynthesis</keyword>
<dbReference type="Proteomes" id="UP000029264">
    <property type="component" value="Unassembled WGS sequence"/>
</dbReference>
<evidence type="ECO:0000256" key="6">
    <source>
        <dbReference type="ARBA" id="ARBA00037589"/>
    </source>
</evidence>
<dbReference type="STRING" id="1515746.HR45_07685"/>
<keyword evidence="12" id="KW-1185">Reference proteome</keyword>
<dbReference type="InterPro" id="IPR003754">
    <property type="entry name" value="4pyrrol_synth_uPrphyn_synth"/>
</dbReference>
<dbReference type="AlphaFoldDB" id="A0A094JES9"/>
<comment type="caution">
    <text evidence="11">The sequence shown here is derived from an EMBL/GenBank/DDBJ whole genome shotgun (WGS) entry which is preliminary data.</text>
</comment>
<dbReference type="PANTHER" id="PTHR38042">
    <property type="entry name" value="UROPORPHYRINOGEN-III SYNTHASE, CHLOROPLASTIC"/>
    <property type="match status" value="1"/>
</dbReference>
<dbReference type="UniPathway" id="UPA00251">
    <property type="reaction ID" value="UER00320"/>
</dbReference>
<dbReference type="GO" id="GO:0006782">
    <property type="term" value="P:protoporphyrinogen IX biosynthetic process"/>
    <property type="evidence" value="ECO:0007669"/>
    <property type="project" value="UniProtKB-UniRule"/>
</dbReference>
<evidence type="ECO:0000256" key="7">
    <source>
        <dbReference type="ARBA" id="ARBA00040167"/>
    </source>
</evidence>
<name>A0A094JES9_9GAMM</name>
<dbReference type="InterPro" id="IPR036108">
    <property type="entry name" value="4pyrrol_syn_uPrphyn_synt_sf"/>
</dbReference>
<proteinExistence type="inferred from homology"/>
<dbReference type="InterPro" id="IPR039793">
    <property type="entry name" value="UROS/Hem4"/>
</dbReference>
<feature type="domain" description="Tetrapyrrole biosynthesis uroporphyrinogen III synthase" evidence="10">
    <location>
        <begin position="14"/>
        <end position="224"/>
    </location>
</feature>
<protein>
    <recommendedName>
        <fullName evidence="7 9">Uroporphyrinogen-III synthase</fullName>
        <ecNumber evidence="3 9">4.2.1.75</ecNumber>
    </recommendedName>
</protein>
<evidence type="ECO:0000313" key="12">
    <source>
        <dbReference type="Proteomes" id="UP000029264"/>
    </source>
</evidence>
<dbReference type="OrthoDB" id="9787650at2"/>
<dbReference type="EMBL" id="JPEO01000004">
    <property type="protein sequence ID" value="KFZ37732.1"/>
    <property type="molecule type" value="Genomic_DNA"/>
</dbReference>
<evidence type="ECO:0000256" key="1">
    <source>
        <dbReference type="ARBA" id="ARBA00004772"/>
    </source>
</evidence>
<dbReference type="Gene3D" id="3.40.50.10090">
    <property type="match status" value="2"/>
</dbReference>
<evidence type="ECO:0000256" key="4">
    <source>
        <dbReference type="ARBA" id="ARBA00023239"/>
    </source>
</evidence>
<comment type="function">
    <text evidence="6 9">Catalyzes cyclization of the linear tetrapyrrole, hydroxymethylbilane, to the macrocyclic uroporphyrinogen III.</text>
</comment>
<dbReference type="eggNOG" id="COG1587">
    <property type="taxonomic scope" value="Bacteria"/>
</dbReference>
<sequence length="239" mass="25750">MKILLTRPQGRNQSMTESLTQKGIPFLVTPLLAVSALTQQASASLATADIIIFISTNAVKYVAPPVNGWPTDCQFYAVGDATLQSLQKLGFNAIGTPADNQQTEGLLSLPGLQPDVVTNKNIVIVRGVGGRETLAQQLSDYGAHVSYCEVYRRHCPEYDKSAVLQDWQQFGIDTIVLTSGEALTNLLSLISEENFSWLQACHIIVPSIRVQQQAHEAGLSFVLNAGAANDAAILKALSL</sequence>
<comment type="catalytic activity">
    <reaction evidence="8 9">
        <text>hydroxymethylbilane = uroporphyrinogen III + H2O</text>
        <dbReference type="Rhea" id="RHEA:18965"/>
        <dbReference type="ChEBI" id="CHEBI:15377"/>
        <dbReference type="ChEBI" id="CHEBI:57308"/>
        <dbReference type="ChEBI" id="CHEBI:57845"/>
        <dbReference type="EC" id="4.2.1.75"/>
    </reaction>
</comment>
<dbReference type="SUPFAM" id="SSF69618">
    <property type="entry name" value="HemD-like"/>
    <property type="match status" value="1"/>
</dbReference>
<keyword evidence="4 9" id="KW-0456">Lyase</keyword>